<accession>A0ABN8Q562</accession>
<evidence type="ECO:0000313" key="6">
    <source>
        <dbReference type="EMBL" id="CAH3155420.1"/>
    </source>
</evidence>
<protein>
    <recommendedName>
        <fullName evidence="5">Nucleoporin Nup159/Nup146 N-terminal domain-containing protein</fullName>
    </recommendedName>
</protein>
<dbReference type="SUPFAM" id="SSF117289">
    <property type="entry name" value="Nucleoporin domain"/>
    <property type="match status" value="1"/>
</dbReference>
<dbReference type="EMBL" id="CALNXK010000101">
    <property type="protein sequence ID" value="CAH3155420.1"/>
    <property type="molecule type" value="Genomic_DNA"/>
</dbReference>
<proteinExistence type="predicted"/>
<dbReference type="PANTHER" id="PTHR23193">
    <property type="entry name" value="NUCLEAR PORE COMPLEX PROTEIN NUP"/>
    <property type="match status" value="1"/>
</dbReference>
<evidence type="ECO:0000256" key="3">
    <source>
        <dbReference type="ARBA" id="ARBA00023242"/>
    </source>
</evidence>
<dbReference type="Gene3D" id="2.130.10.10">
    <property type="entry name" value="YVTN repeat-like/Quinoprotein amine dehydrogenase"/>
    <property type="match status" value="1"/>
</dbReference>
<feature type="region of interest" description="Disordered" evidence="4">
    <location>
        <begin position="535"/>
        <end position="569"/>
    </location>
</feature>
<comment type="caution">
    <text evidence="6">The sequence shown here is derived from an EMBL/GenBank/DDBJ whole genome shotgun (WGS) entry which is preliminary data.</text>
</comment>
<dbReference type="PANTHER" id="PTHR23193:SF46">
    <property type="entry name" value="NUCLEAR PORE COMPLEX PROTEIN NUP214"/>
    <property type="match status" value="1"/>
</dbReference>
<evidence type="ECO:0000256" key="1">
    <source>
        <dbReference type="ARBA" id="ARBA00004123"/>
    </source>
</evidence>
<feature type="compositionally biased region" description="Polar residues" evidence="4">
    <location>
        <begin position="1170"/>
        <end position="1186"/>
    </location>
</feature>
<keyword evidence="2" id="KW-0813">Transport</keyword>
<reference evidence="6 7" key="1">
    <citation type="submission" date="2022-05" db="EMBL/GenBank/DDBJ databases">
        <authorList>
            <consortium name="Genoscope - CEA"/>
            <person name="William W."/>
        </authorList>
    </citation>
    <scope>NUCLEOTIDE SEQUENCE [LARGE SCALE GENOMIC DNA]</scope>
</reference>
<feature type="region of interest" description="Disordered" evidence="4">
    <location>
        <begin position="679"/>
        <end position="698"/>
    </location>
</feature>
<feature type="compositionally biased region" description="Gly residues" evidence="4">
    <location>
        <begin position="1988"/>
        <end position="1999"/>
    </location>
</feature>
<evidence type="ECO:0000256" key="2">
    <source>
        <dbReference type="ARBA" id="ARBA00022448"/>
    </source>
</evidence>
<feature type="compositionally biased region" description="Polar residues" evidence="4">
    <location>
        <begin position="1135"/>
        <end position="1159"/>
    </location>
</feature>
<dbReference type="Proteomes" id="UP001159405">
    <property type="component" value="Unassembled WGS sequence"/>
</dbReference>
<gene>
    <name evidence="6" type="ORF">PLOB_00001541</name>
</gene>
<feature type="domain" description="Nucleoporin Nup159/Nup146 N-terminal" evidence="5">
    <location>
        <begin position="35"/>
        <end position="390"/>
    </location>
</feature>
<feature type="region of interest" description="Disordered" evidence="4">
    <location>
        <begin position="473"/>
        <end position="497"/>
    </location>
</feature>
<evidence type="ECO:0000256" key="4">
    <source>
        <dbReference type="SAM" id="MobiDB-lite"/>
    </source>
</evidence>
<evidence type="ECO:0000313" key="7">
    <source>
        <dbReference type="Proteomes" id="UP001159405"/>
    </source>
</evidence>
<sequence>MTDSEDELPPEREVKDFTFKQMRKIRMFEAPESLPTPRCSLLAVSSKFGLTFVGCPTGVKVIKTETIETINESVEGSMQNVVQHCKSSFIEIGHSVRFVGLSGDHLTLSVCYENGNKKVMALFDVPTLWSTNNSDAKFGETMLSSDAGVSIVNLVWNPVVVGLFAVCLSSGSISIMELTDSEVKTRATLPEDLKASAICWSPKGKQLVVGHKDGKLTQYSQTLEVKKGIRCPELFTDDPHLVADVLWIASKLFAVVYSSFEEGDTPKFQLISTENEPLSITNFDDIYYVMSEEREPVFYMKNLTDWNMVVSATSNGLEAAVVGKYGGEAPWEKWSFEEDSRPVMPLTNDNDDTFPMGLEIDFSSIKQITKGEAKLPPAPILMILSTDGVLCPFYILNQTPNANHSIVHAPERMVPGGKRKSVVSKMSDMSQETVGEAPKQKGSLKLGSFSLGACNQTIPESLSQGSPLLAGSLSLGNSKQPSAGTLPSGTPTSVGPSSFSFAGPKPIVSTVASGAFAVASSSAFTVTGQKPSGLMMPFKLPPSQQLPSEGSAKPSAAPPQLIKPTPTSQVQSSFPALSFQLTGSLSIAGTARPVLAQGVSLGGDKPKVMSSAPSQVASQGMIAQSKPTPVQLAATVAKPLPVLTQSVASVTNPPTVSNSSTMIHKPTPAVQTVIEPVAAKPESQREKSSLPGFRLPGQSSVMVASKQEATKKTASVSKDNVVEASVSENIREVISQFNEEMAKLSDSVKSMQSKCALAKDNEELDALRKETGLIGRTLVAINDTTKEQQKDIDEEKKKILEAFEMLEDARIRQERKNDPRYVQLLKSRALDPVNTSKMRDIRNLQLYLDKTLREVNMVLDEQWNKENKRQRSMQRPALDEIYQTLRINYKIAQDQGAKLEKITEEMKNRKILSTSWQRSSVNTFITRGDAASMSTPFALPKEELKSPLQRTPVPISPEKQAQLRSMFQKRRSTPVRRSTLVPSPAAKSPTVRPIKPQVPCYSSTPAAKPDSTEERTKETISLIPPVKEQENESERNVGDVGGRWEEETQSVEDEQQEDEQEEEQELKQLSEVSNMSSTGPPTTSGGFSLPSRSSPRSTATDESEGTKTTDQSVRSDVGVGLQVRPASQPAAVSGAFSSFNPPGLQSTLATTQAEPSKTSGGFFLPRDNLAPTTSNDENAPSVQGNRTEIPPNIAAAMAAMSRASAAQDVAQQSNSKLDPSASIEPVTLVAYKPQTQGGEQATDLDKENNAAKAIANAALMAATAEAKQPSTKPQCSTEFVFKSSEGGKPGPPVVTFKPPNALSQASQSGFTVAPNVTVFKPAFGPIASSSSTQSTSGGLQGSLTAAQTAIPPGQATISTVPYSFSTPASCLFAFAPSSASPNLSSTSGNTKTSASSVSTAASASVAGITPSARVSRNLFASGDSTSQTARTNQQQDQSKEATAAATTASSSIVSAAGVTTLATTTTTFSFSAPASSKGGFFKTLGPPGNSGSAFGPSNLGNGSTSILNSLMRSSNAGTSGSLFAAVTTTGSAPSSIAPLIQLKSTSTETKDESVKITSAPSSITASPAGMFQQALSESNKVATITTVNNVNTLPLTTSTLGASATTTASAPGSLFGIPSKTGVIAPSTTSSSSNLFGLSAGSQSSAFSSTTIASPFFTNINPASTKPSASTEGFSSTTEGSSTSVFGGMFGKATSTTSAFGAVSTVASVGFGSLGTATTTSAGGGLFGTSSATAFAPTSIFGTSSSASTLNISQPFTSPVNTKGNSFGTTPAFGSASTTAGTISTFGASLATSKPAFGQSSFAPTTSAGFGQATSKPAENALGFGFSGFGLGGQGSSQTNKTNPFGVSQGFSSPAASQPSLFGGKSAADVFKASETPKPAFGSVPFSQSGFGSQSSGGFAGGSFSSQGGGVLASGFGFGGGASSTGVSTAPAASGFGSPQPFASPSSAGGSSFGGAPSFGSSPAFGGAPTFGGSPQAPSFGATPSQGIFGGGKSGGFGQSSGSPTFGALASQPNVPTFGSLAGQSSPSQRFGTTQPSLQQQSPFSSFGGASQHPCKGDAPLAIRRGDGVTCLAEMFQEKQFNLNCYSCPCLFEKMSFHFM</sequence>
<feature type="compositionally biased region" description="Polar residues" evidence="4">
    <location>
        <begin position="1839"/>
        <end position="1860"/>
    </location>
</feature>
<dbReference type="InterPro" id="IPR015943">
    <property type="entry name" value="WD40/YVTN_repeat-like_dom_sf"/>
</dbReference>
<feature type="compositionally biased region" description="Polar residues" evidence="4">
    <location>
        <begin position="1422"/>
        <end position="1436"/>
    </location>
</feature>
<feature type="compositionally biased region" description="Basic and acidic residues" evidence="4">
    <location>
        <begin position="1027"/>
        <end position="1046"/>
    </location>
</feature>
<organism evidence="6 7">
    <name type="scientific">Porites lobata</name>
    <dbReference type="NCBI Taxonomy" id="104759"/>
    <lineage>
        <taxon>Eukaryota</taxon>
        <taxon>Metazoa</taxon>
        <taxon>Cnidaria</taxon>
        <taxon>Anthozoa</taxon>
        <taxon>Hexacorallia</taxon>
        <taxon>Scleractinia</taxon>
        <taxon>Fungiina</taxon>
        <taxon>Poritidae</taxon>
        <taxon>Porites</taxon>
    </lineage>
</organism>
<dbReference type="Pfam" id="PF16755">
    <property type="entry name" value="Beta-prop_NUP159_NUP214"/>
    <property type="match status" value="1"/>
</dbReference>
<feature type="compositionally biased region" description="Acidic residues" evidence="4">
    <location>
        <begin position="1047"/>
        <end position="1064"/>
    </location>
</feature>
<feature type="compositionally biased region" description="Low complexity" evidence="4">
    <location>
        <begin position="2035"/>
        <end position="2052"/>
    </location>
</feature>
<feature type="region of interest" description="Disordered" evidence="4">
    <location>
        <begin position="1421"/>
        <end position="1446"/>
    </location>
</feature>
<name>A0ABN8Q562_9CNID</name>
<feature type="non-terminal residue" evidence="6">
    <location>
        <position position="2100"/>
    </location>
</feature>
<keyword evidence="3" id="KW-0539">Nucleus</keyword>
<comment type="subcellular location">
    <subcellularLocation>
        <location evidence="1">Nucleus</location>
    </subcellularLocation>
</comment>
<feature type="region of interest" description="Disordered" evidence="4">
    <location>
        <begin position="1964"/>
        <end position="2053"/>
    </location>
</feature>
<evidence type="ECO:0000259" key="5">
    <source>
        <dbReference type="Pfam" id="PF16755"/>
    </source>
</evidence>
<keyword evidence="7" id="KW-1185">Reference proteome</keyword>
<feature type="region of interest" description="Disordered" evidence="4">
    <location>
        <begin position="1835"/>
        <end position="1860"/>
    </location>
</feature>
<feature type="compositionally biased region" description="Polar residues" evidence="4">
    <location>
        <begin position="2011"/>
        <end position="2034"/>
    </location>
</feature>
<feature type="region of interest" description="Disordered" evidence="4">
    <location>
        <begin position="945"/>
        <end position="1187"/>
    </location>
</feature>
<dbReference type="InterPro" id="IPR026054">
    <property type="entry name" value="Nucleoporin"/>
</dbReference>
<dbReference type="InterPro" id="IPR039462">
    <property type="entry name" value="Nup159/Nup146_N"/>
</dbReference>
<feature type="compositionally biased region" description="Polar residues" evidence="4">
    <location>
        <begin position="1073"/>
        <end position="1114"/>
    </location>
</feature>